<protein>
    <submittedName>
        <fullName evidence="6">3-hydroxyisobutyrate dehydrogenase</fullName>
    </submittedName>
</protein>
<keyword evidence="1" id="KW-0560">Oxidoreductase</keyword>
<dbReference type="Pfam" id="PF03446">
    <property type="entry name" value="NAD_binding_2"/>
    <property type="match status" value="1"/>
</dbReference>
<keyword evidence="2" id="KW-0520">NAD</keyword>
<dbReference type="GO" id="GO:0003735">
    <property type="term" value="F:structural constituent of ribosome"/>
    <property type="evidence" value="ECO:0007669"/>
    <property type="project" value="InterPro"/>
</dbReference>
<dbReference type="InterPro" id="IPR006115">
    <property type="entry name" value="6PGDH_NADP-bd"/>
</dbReference>
<dbReference type="InterPro" id="IPR020592">
    <property type="entry name" value="Ribosomal_bS16_CS"/>
</dbReference>
<sequence>MMKTAVLGLGLMGSEIALRLKRQGREVICWNRGQANRDAAARRGLDLALTPAEAVAASELVILVLSDAAAITGTLFESADPLKLRGRVLIQMGTIAPAESRQIAERVTALGGNYLEAPVLGSLPEAREGTLILMAGGDRDLFERCRPLLRDLSRDPQWIGPIGQAAALKLAMNQLIAGLTASFAASLALVRREGIDVEQFMTLLRGSALHAKTFDKKLDKYLSHDYAGASFPLKHLLKDVRLFARVGEAAGLDTRVISAIEAVCTDAAAAGLADQDYSALYEVLSVSKTSRA</sequence>
<evidence type="ECO:0000256" key="3">
    <source>
        <dbReference type="PIRSR" id="PIRSR000103-1"/>
    </source>
</evidence>
<dbReference type="EMBL" id="FNNZ01000039">
    <property type="protein sequence ID" value="SDX58343.1"/>
    <property type="molecule type" value="Genomic_DNA"/>
</dbReference>
<evidence type="ECO:0000256" key="2">
    <source>
        <dbReference type="ARBA" id="ARBA00023027"/>
    </source>
</evidence>
<dbReference type="SUPFAM" id="SSF51735">
    <property type="entry name" value="NAD(P)-binding Rossmann-fold domains"/>
    <property type="match status" value="1"/>
</dbReference>
<organism evidence="6 7">
    <name type="scientific">Thiocapsa roseopersicina</name>
    <dbReference type="NCBI Taxonomy" id="1058"/>
    <lineage>
        <taxon>Bacteria</taxon>
        <taxon>Pseudomonadati</taxon>
        <taxon>Pseudomonadota</taxon>
        <taxon>Gammaproteobacteria</taxon>
        <taxon>Chromatiales</taxon>
        <taxon>Chromatiaceae</taxon>
        <taxon>Thiocapsa</taxon>
    </lineage>
</organism>
<dbReference type="InterPro" id="IPR036291">
    <property type="entry name" value="NAD(P)-bd_dom_sf"/>
</dbReference>
<dbReference type="GO" id="GO:0016491">
    <property type="term" value="F:oxidoreductase activity"/>
    <property type="evidence" value="ECO:0007669"/>
    <property type="project" value="UniProtKB-KW"/>
</dbReference>
<gene>
    <name evidence="6" type="ORF">SAMN05421783_1393</name>
</gene>
<feature type="active site" evidence="3">
    <location>
        <position position="169"/>
    </location>
</feature>
<dbReference type="STRING" id="1058.SAMN05421783_1393"/>
<dbReference type="PANTHER" id="PTHR43580">
    <property type="entry name" value="OXIDOREDUCTASE GLYR1-RELATED"/>
    <property type="match status" value="1"/>
</dbReference>
<name>A0A1H3CVW4_THIRO</name>
<dbReference type="Gene3D" id="1.10.1040.10">
    <property type="entry name" value="N-(1-d-carboxylethyl)-l-norvaline Dehydrogenase, domain 2"/>
    <property type="match status" value="1"/>
</dbReference>
<dbReference type="PROSITE" id="PS00732">
    <property type="entry name" value="RIBOSOMAL_S16"/>
    <property type="match status" value="1"/>
</dbReference>
<dbReference type="GO" id="GO:0005840">
    <property type="term" value="C:ribosome"/>
    <property type="evidence" value="ECO:0007669"/>
    <property type="project" value="InterPro"/>
</dbReference>
<feature type="domain" description="3-hydroxyisobutyrate dehydrogenase-like NAD-binding" evidence="5">
    <location>
        <begin position="163"/>
        <end position="284"/>
    </location>
</feature>
<dbReference type="AlphaFoldDB" id="A0A1H3CVW4"/>
<feature type="domain" description="6-phosphogluconate dehydrogenase NADP-binding" evidence="4">
    <location>
        <begin position="4"/>
        <end position="160"/>
    </location>
</feature>
<evidence type="ECO:0000259" key="5">
    <source>
        <dbReference type="Pfam" id="PF14833"/>
    </source>
</evidence>
<dbReference type="Proteomes" id="UP000198816">
    <property type="component" value="Unassembled WGS sequence"/>
</dbReference>
<keyword evidence="7" id="KW-1185">Reference proteome</keyword>
<proteinExistence type="predicted"/>
<dbReference type="SUPFAM" id="SSF48179">
    <property type="entry name" value="6-phosphogluconate dehydrogenase C-terminal domain-like"/>
    <property type="match status" value="1"/>
</dbReference>
<evidence type="ECO:0000313" key="6">
    <source>
        <dbReference type="EMBL" id="SDX58343.1"/>
    </source>
</evidence>
<dbReference type="InterPro" id="IPR008927">
    <property type="entry name" value="6-PGluconate_DH-like_C_sf"/>
</dbReference>
<dbReference type="Gene3D" id="3.40.50.720">
    <property type="entry name" value="NAD(P)-binding Rossmann-like Domain"/>
    <property type="match status" value="1"/>
</dbReference>
<dbReference type="Pfam" id="PF14833">
    <property type="entry name" value="NAD_binding_11"/>
    <property type="match status" value="1"/>
</dbReference>
<dbReference type="GO" id="GO:0006412">
    <property type="term" value="P:translation"/>
    <property type="evidence" value="ECO:0007669"/>
    <property type="project" value="InterPro"/>
</dbReference>
<dbReference type="PANTHER" id="PTHR43580:SF9">
    <property type="entry name" value="GLYOXYLATE_SUCCINIC SEMIALDEHYDE REDUCTASE 1"/>
    <property type="match status" value="1"/>
</dbReference>
<dbReference type="PIRSF" id="PIRSF000103">
    <property type="entry name" value="HIBADH"/>
    <property type="match status" value="1"/>
</dbReference>
<dbReference type="InterPro" id="IPR051265">
    <property type="entry name" value="HIBADH-related_NP60_sf"/>
</dbReference>
<dbReference type="InterPro" id="IPR015815">
    <property type="entry name" value="HIBADH-related"/>
</dbReference>
<evidence type="ECO:0000256" key="1">
    <source>
        <dbReference type="ARBA" id="ARBA00023002"/>
    </source>
</evidence>
<dbReference type="GO" id="GO:0051287">
    <property type="term" value="F:NAD binding"/>
    <property type="evidence" value="ECO:0007669"/>
    <property type="project" value="InterPro"/>
</dbReference>
<accession>A0A1H3CVW4</accession>
<dbReference type="InterPro" id="IPR029154">
    <property type="entry name" value="HIBADH-like_NADP-bd"/>
</dbReference>
<evidence type="ECO:0000313" key="7">
    <source>
        <dbReference type="Proteomes" id="UP000198816"/>
    </source>
</evidence>
<dbReference type="GO" id="GO:0050661">
    <property type="term" value="F:NADP binding"/>
    <property type="evidence" value="ECO:0007669"/>
    <property type="project" value="InterPro"/>
</dbReference>
<evidence type="ECO:0000259" key="4">
    <source>
        <dbReference type="Pfam" id="PF03446"/>
    </source>
</evidence>
<reference evidence="7" key="1">
    <citation type="submission" date="2016-10" db="EMBL/GenBank/DDBJ databases">
        <authorList>
            <person name="Varghese N."/>
            <person name="Submissions S."/>
        </authorList>
    </citation>
    <scope>NUCLEOTIDE SEQUENCE [LARGE SCALE GENOMIC DNA]</scope>
    <source>
        <strain evidence="7">DSM 217</strain>
    </source>
</reference>
<dbReference type="InterPro" id="IPR013328">
    <property type="entry name" value="6PGD_dom2"/>
</dbReference>